<evidence type="ECO:0000313" key="8">
    <source>
        <dbReference type="EMBL" id="MCL7029700.1"/>
    </source>
</evidence>
<dbReference type="InterPro" id="IPR011009">
    <property type="entry name" value="Kinase-like_dom_sf"/>
</dbReference>
<evidence type="ECO:0000256" key="4">
    <source>
        <dbReference type="ARBA" id="ARBA00022737"/>
    </source>
</evidence>
<evidence type="ECO:0000256" key="6">
    <source>
        <dbReference type="SAM" id="Phobius"/>
    </source>
</evidence>
<name>A0AA41S6Z8_PAPNU</name>
<dbReference type="Gene3D" id="3.30.200.20">
    <property type="entry name" value="Phosphorylase Kinase, domain 1"/>
    <property type="match status" value="1"/>
</dbReference>
<evidence type="ECO:0000256" key="3">
    <source>
        <dbReference type="ARBA" id="ARBA00022729"/>
    </source>
</evidence>
<dbReference type="SUPFAM" id="SSF56112">
    <property type="entry name" value="Protein kinase-like (PK-like)"/>
    <property type="match status" value="1"/>
</dbReference>
<dbReference type="Proteomes" id="UP001177140">
    <property type="component" value="Unassembled WGS sequence"/>
</dbReference>
<feature type="non-terminal residue" evidence="8">
    <location>
        <position position="195"/>
    </location>
</feature>
<evidence type="ECO:0000259" key="7">
    <source>
        <dbReference type="PROSITE" id="PS51473"/>
    </source>
</evidence>
<comment type="similarity">
    <text evidence="5">Belongs to the cysteine-rich repeat secretory protein family.</text>
</comment>
<keyword evidence="9" id="KW-1185">Reference proteome</keyword>
<dbReference type="PROSITE" id="PS51473">
    <property type="entry name" value="GNK2"/>
    <property type="match status" value="1"/>
</dbReference>
<keyword evidence="2" id="KW-0964">Secreted</keyword>
<dbReference type="InterPro" id="IPR038408">
    <property type="entry name" value="GNK2_sf"/>
</dbReference>
<evidence type="ECO:0000256" key="1">
    <source>
        <dbReference type="ARBA" id="ARBA00004613"/>
    </source>
</evidence>
<evidence type="ECO:0000256" key="5">
    <source>
        <dbReference type="ARBA" id="ARBA00038515"/>
    </source>
</evidence>
<evidence type="ECO:0000256" key="2">
    <source>
        <dbReference type="ARBA" id="ARBA00022525"/>
    </source>
</evidence>
<comment type="caution">
    <text evidence="8">The sequence shown here is derived from an EMBL/GenBank/DDBJ whole genome shotgun (WGS) entry which is preliminary data.</text>
</comment>
<keyword evidence="4" id="KW-0677">Repeat</keyword>
<keyword evidence="6" id="KW-0472">Membrane</keyword>
<dbReference type="Gene3D" id="3.30.430.20">
    <property type="entry name" value="Gnk2 domain, C-X8-C-X2-C motif"/>
    <property type="match status" value="1"/>
</dbReference>
<keyword evidence="6" id="KW-1133">Transmembrane helix</keyword>
<keyword evidence="6" id="KW-0812">Transmembrane</keyword>
<reference evidence="8" key="1">
    <citation type="submission" date="2022-03" db="EMBL/GenBank/DDBJ databases">
        <title>A functionally conserved STORR gene fusion in Papaver species that diverged 16.8 million years ago.</title>
        <authorList>
            <person name="Catania T."/>
        </authorList>
    </citation>
    <scope>NUCLEOTIDE SEQUENCE</scope>
    <source>
        <strain evidence="8">S-191538</strain>
    </source>
</reference>
<dbReference type="CDD" id="cd23509">
    <property type="entry name" value="Gnk2-like"/>
    <property type="match status" value="1"/>
</dbReference>
<protein>
    <recommendedName>
        <fullName evidence="7">Gnk2-homologous domain-containing protein</fullName>
    </recommendedName>
</protein>
<dbReference type="PANTHER" id="PTHR32411">
    <property type="entry name" value="CYSTEINE-RICH REPEAT SECRETORY PROTEIN 38-RELATED"/>
    <property type="match status" value="1"/>
</dbReference>
<dbReference type="InterPro" id="IPR002902">
    <property type="entry name" value="GNK2"/>
</dbReference>
<dbReference type="EMBL" id="JAJJMA010093167">
    <property type="protein sequence ID" value="MCL7029700.1"/>
    <property type="molecule type" value="Genomic_DNA"/>
</dbReference>
<comment type="subcellular location">
    <subcellularLocation>
        <location evidence="1">Secreted</location>
    </subcellularLocation>
</comment>
<dbReference type="AlphaFoldDB" id="A0AA41S6Z8"/>
<organism evidence="8 9">
    <name type="scientific">Papaver nudicaule</name>
    <name type="common">Iceland poppy</name>
    <dbReference type="NCBI Taxonomy" id="74823"/>
    <lineage>
        <taxon>Eukaryota</taxon>
        <taxon>Viridiplantae</taxon>
        <taxon>Streptophyta</taxon>
        <taxon>Embryophyta</taxon>
        <taxon>Tracheophyta</taxon>
        <taxon>Spermatophyta</taxon>
        <taxon>Magnoliopsida</taxon>
        <taxon>Ranunculales</taxon>
        <taxon>Papaveraceae</taxon>
        <taxon>Papaveroideae</taxon>
        <taxon>Papaver</taxon>
    </lineage>
</organism>
<sequence length="195" mass="20911">MDKLVRESTVSGNSTKSFAAAEANVSVSRQIYGLVQCADISPSDCNKCLSQVAGNLSVCCNGKVGATVLNPSCNFRYEIYPFYEPKVTNASLPPSTKAKGNNSAVRIVIIVVVPSVIAVLCTVTIWCLCSRKASREPRQLPPRRVTRETKQVDNDIYSIQSAESVQFSFSAIGAATNDFSPANKLGEGGFGSVYK</sequence>
<dbReference type="GO" id="GO:0005576">
    <property type="term" value="C:extracellular region"/>
    <property type="evidence" value="ECO:0007669"/>
    <property type="project" value="UniProtKB-SubCell"/>
</dbReference>
<dbReference type="PANTHER" id="PTHR32411:SF43">
    <property type="entry name" value="CYSTEINE-RICH REPEAT SECRETORY PROTEIN 38"/>
    <property type="match status" value="1"/>
</dbReference>
<dbReference type="InterPro" id="IPR050581">
    <property type="entry name" value="CRR_secretory_protein"/>
</dbReference>
<gene>
    <name evidence="8" type="ORF">MKW94_013331</name>
</gene>
<evidence type="ECO:0000313" key="9">
    <source>
        <dbReference type="Proteomes" id="UP001177140"/>
    </source>
</evidence>
<feature type="transmembrane region" description="Helical" evidence="6">
    <location>
        <begin position="104"/>
        <end position="129"/>
    </location>
</feature>
<keyword evidence="3" id="KW-0732">Signal</keyword>
<feature type="domain" description="Gnk2-homologous" evidence="7">
    <location>
        <begin position="1"/>
        <end position="82"/>
    </location>
</feature>
<accession>A0AA41S6Z8</accession>
<proteinExistence type="inferred from homology"/>
<dbReference type="Pfam" id="PF01657">
    <property type="entry name" value="Stress-antifung"/>
    <property type="match status" value="1"/>
</dbReference>